<feature type="transmembrane region" description="Helical" evidence="12">
    <location>
        <begin position="253"/>
        <end position="279"/>
    </location>
</feature>
<keyword evidence="11 12" id="KW-0472">Membrane</keyword>
<evidence type="ECO:0000256" key="3">
    <source>
        <dbReference type="ARBA" id="ARBA00022448"/>
    </source>
</evidence>
<accession>A0A9X4JTF6</accession>
<keyword evidence="9 12" id="KW-1133">Transmembrane helix</keyword>
<comment type="subcellular location">
    <subcellularLocation>
        <location evidence="1">Cell membrane</location>
        <topology evidence="1">Multi-pass membrane protein</topology>
    </subcellularLocation>
</comment>
<keyword evidence="5" id="KW-0349">Heme</keyword>
<dbReference type="PIRSF" id="PIRSF000267">
    <property type="entry name" value="Cyt_oxidse_sub2"/>
    <property type="match status" value="1"/>
</dbReference>
<gene>
    <name evidence="13" type="primary">cydB</name>
    <name evidence="13" type="ORF">L7E55_10060</name>
</gene>
<dbReference type="PANTHER" id="PTHR43141">
    <property type="entry name" value="CYTOCHROME BD2 SUBUNIT II"/>
    <property type="match status" value="1"/>
</dbReference>
<keyword evidence="14" id="KW-1185">Reference proteome</keyword>
<evidence type="ECO:0000256" key="7">
    <source>
        <dbReference type="ARBA" id="ARBA00022723"/>
    </source>
</evidence>
<dbReference type="GO" id="GO:0009055">
    <property type="term" value="F:electron transfer activity"/>
    <property type="evidence" value="ECO:0007669"/>
    <property type="project" value="TreeGrafter"/>
</dbReference>
<feature type="transmembrane region" description="Helical" evidence="12">
    <location>
        <begin position="193"/>
        <end position="215"/>
    </location>
</feature>
<dbReference type="GO" id="GO:0005886">
    <property type="term" value="C:plasma membrane"/>
    <property type="evidence" value="ECO:0007669"/>
    <property type="project" value="UniProtKB-SubCell"/>
</dbReference>
<comment type="caution">
    <text evidence="13">The sequence shown here is derived from an EMBL/GenBank/DDBJ whole genome shotgun (WGS) entry which is preliminary data.</text>
</comment>
<dbReference type="AlphaFoldDB" id="A0A9X4JTF6"/>
<feature type="transmembrane region" description="Helical" evidence="12">
    <location>
        <begin position="12"/>
        <end position="36"/>
    </location>
</feature>
<evidence type="ECO:0000256" key="4">
    <source>
        <dbReference type="ARBA" id="ARBA00022475"/>
    </source>
</evidence>
<evidence type="ECO:0000256" key="11">
    <source>
        <dbReference type="ARBA" id="ARBA00023136"/>
    </source>
</evidence>
<dbReference type="GO" id="GO:0070069">
    <property type="term" value="C:cytochrome complex"/>
    <property type="evidence" value="ECO:0007669"/>
    <property type="project" value="TreeGrafter"/>
</dbReference>
<keyword evidence="6 12" id="KW-0812">Transmembrane</keyword>
<organism evidence="13 14">
    <name type="scientific">Pelotomaculum isophthalicicum JI</name>
    <dbReference type="NCBI Taxonomy" id="947010"/>
    <lineage>
        <taxon>Bacteria</taxon>
        <taxon>Bacillati</taxon>
        <taxon>Bacillota</taxon>
        <taxon>Clostridia</taxon>
        <taxon>Eubacteriales</taxon>
        <taxon>Desulfotomaculaceae</taxon>
        <taxon>Pelotomaculum</taxon>
    </lineage>
</organism>
<feature type="transmembrane region" description="Helical" evidence="12">
    <location>
        <begin position="299"/>
        <end position="326"/>
    </location>
</feature>
<feature type="transmembrane region" description="Helical" evidence="12">
    <location>
        <begin position="118"/>
        <end position="139"/>
    </location>
</feature>
<feature type="transmembrane region" description="Helical" evidence="12">
    <location>
        <begin position="81"/>
        <end position="98"/>
    </location>
</feature>
<evidence type="ECO:0000256" key="2">
    <source>
        <dbReference type="ARBA" id="ARBA00007543"/>
    </source>
</evidence>
<evidence type="ECO:0000313" key="13">
    <source>
        <dbReference type="EMBL" id="MDF9408694.1"/>
    </source>
</evidence>
<sequence>MELQMLWFGLWGLLWAVYFMLDGFDLGVGILAPFIGKSEMEKRILINTVGPVWDGNEVWLLAAGGVTFAAFPTTYAYMFSYLYAPLLIILFALIGRGVSFEFRGKVDSDSWRKTWDIALFLGSLVPALLFGVAFGNIFQGLPMDAQGYHGSLLTLLNPYGLLAGSLFLLLFLEHAAIWVSVKTEGELEARARALAAKLWWLLLLAAAGFLVLTAFATKLYINFMSSPACFAVPAAAVIALLGMKMLISGKKSVAAFFSSCVTIVTVTFTGVIGLFPNLIPSSLDPRYSLTAFNSSASQYTLKIMTLVVAIFIPIVIAYQVWTYIIFKHPVTEKDLSDPDSGAY</sequence>
<keyword evidence="4" id="KW-1003">Cell membrane</keyword>
<evidence type="ECO:0000256" key="12">
    <source>
        <dbReference type="SAM" id="Phobius"/>
    </source>
</evidence>
<name>A0A9X4JTF6_9FIRM</name>
<dbReference type="Pfam" id="PF02322">
    <property type="entry name" value="Cyt_bd_oxida_II"/>
    <property type="match status" value="1"/>
</dbReference>
<evidence type="ECO:0000256" key="6">
    <source>
        <dbReference type="ARBA" id="ARBA00022692"/>
    </source>
</evidence>
<feature type="transmembrane region" description="Helical" evidence="12">
    <location>
        <begin position="221"/>
        <end position="241"/>
    </location>
</feature>
<dbReference type="GO" id="GO:0046872">
    <property type="term" value="F:metal ion binding"/>
    <property type="evidence" value="ECO:0007669"/>
    <property type="project" value="UniProtKB-KW"/>
</dbReference>
<dbReference type="EMBL" id="JAKOAV010000017">
    <property type="protein sequence ID" value="MDF9408694.1"/>
    <property type="molecule type" value="Genomic_DNA"/>
</dbReference>
<evidence type="ECO:0000256" key="9">
    <source>
        <dbReference type="ARBA" id="ARBA00022989"/>
    </source>
</evidence>
<keyword evidence="7" id="KW-0479">Metal-binding</keyword>
<evidence type="ECO:0000313" key="14">
    <source>
        <dbReference type="Proteomes" id="UP001154312"/>
    </source>
</evidence>
<evidence type="ECO:0000256" key="10">
    <source>
        <dbReference type="ARBA" id="ARBA00023004"/>
    </source>
</evidence>
<evidence type="ECO:0000256" key="1">
    <source>
        <dbReference type="ARBA" id="ARBA00004651"/>
    </source>
</evidence>
<dbReference type="NCBIfam" id="TIGR00203">
    <property type="entry name" value="cydB"/>
    <property type="match status" value="1"/>
</dbReference>
<keyword evidence="10" id="KW-0408">Iron</keyword>
<proteinExistence type="inferred from homology"/>
<evidence type="ECO:0000256" key="8">
    <source>
        <dbReference type="ARBA" id="ARBA00022982"/>
    </source>
</evidence>
<dbReference type="Proteomes" id="UP001154312">
    <property type="component" value="Unassembled WGS sequence"/>
</dbReference>
<evidence type="ECO:0000256" key="5">
    <source>
        <dbReference type="ARBA" id="ARBA00022617"/>
    </source>
</evidence>
<dbReference type="PANTHER" id="PTHR43141:SF5">
    <property type="entry name" value="CYTOCHROME BD-I UBIQUINOL OXIDASE SUBUNIT 2"/>
    <property type="match status" value="1"/>
</dbReference>
<dbReference type="RefSeq" id="WP_277444060.1">
    <property type="nucleotide sequence ID" value="NZ_JAKOAV010000017.1"/>
</dbReference>
<keyword evidence="8" id="KW-0249">Electron transport</keyword>
<dbReference type="InterPro" id="IPR003317">
    <property type="entry name" value="Cyt-d_oxidase_su2"/>
</dbReference>
<dbReference type="GO" id="GO:0019646">
    <property type="term" value="P:aerobic electron transport chain"/>
    <property type="evidence" value="ECO:0007669"/>
    <property type="project" value="TreeGrafter"/>
</dbReference>
<comment type="similarity">
    <text evidence="2">Belongs to the cytochrome ubiquinol oxidase subunit 2 family.</text>
</comment>
<protein>
    <submittedName>
        <fullName evidence="13">Cytochrome d ubiquinol oxidase subunit II</fullName>
    </submittedName>
</protein>
<keyword evidence="3" id="KW-0813">Transport</keyword>
<reference evidence="13" key="1">
    <citation type="submission" date="2022-02" db="EMBL/GenBank/DDBJ databases">
        <authorList>
            <person name="Leng L."/>
        </authorList>
    </citation>
    <scope>NUCLEOTIDE SEQUENCE</scope>
    <source>
        <strain evidence="13">JI</strain>
    </source>
</reference>
<feature type="transmembrane region" description="Helical" evidence="12">
    <location>
        <begin position="159"/>
        <end position="181"/>
    </location>
</feature>
<dbReference type="GO" id="GO:0016682">
    <property type="term" value="F:oxidoreductase activity, acting on diphenols and related substances as donors, oxygen as acceptor"/>
    <property type="evidence" value="ECO:0007669"/>
    <property type="project" value="TreeGrafter"/>
</dbReference>